<dbReference type="GO" id="GO:0005737">
    <property type="term" value="C:cytoplasm"/>
    <property type="evidence" value="ECO:0007669"/>
    <property type="project" value="UniProtKB-ARBA"/>
</dbReference>
<dbReference type="AlphaFoldDB" id="A0A7S2ZIB3"/>
<dbReference type="PANTHER" id="PTHR19308:SF14">
    <property type="entry name" value="START DOMAIN-CONTAINING PROTEIN"/>
    <property type="match status" value="1"/>
</dbReference>
<dbReference type="InterPro" id="IPR051213">
    <property type="entry name" value="START_lipid_transfer"/>
</dbReference>
<proteinExistence type="predicted"/>
<dbReference type="GO" id="GO:0008289">
    <property type="term" value="F:lipid binding"/>
    <property type="evidence" value="ECO:0007669"/>
    <property type="project" value="InterPro"/>
</dbReference>
<dbReference type="Pfam" id="PF01852">
    <property type="entry name" value="START"/>
    <property type="match status" value="1"/>
</dbReference>
<dbReference type="PANTHER" id="PTHR19308">
    <property type="entry name" value="PHOSPHATIDYLCHOLINE TRANSFER PROTEIN"/>
    <property type="match status" value="1"/>
</dbReference>
<reference evidence="2" key="1">
    <citation type="submission" date="2021-01" db="EMBL/GenBank/DDBJ databases">
        <authorList>
            <person name="Corre E."/>
            <person name="Pelletier E."/>
            <person name="Niang G."/>
            <person name="Scheremetjew M."/>
            <person name="Finn R."/>
            <person name="Kale V."/>
            <person name="Holt S."/>
            <person name="Cochrane G."/>
            <person name="Meng A."/>
            <person name="Brown T."/>
            <person name="Cohen L."/>
        </authorList>
    </citation>
    <scope>NUCLEOTIDE SEQUENCE</scope>
    <source>
        <strain evidence="2">CCMP 769</strain>
    </source>
</reference>
<dbReference type="SMART" id="SM00234">
    <property type="entry name" value="START"/>
    <property type="match status" value="1"/>
</dbReference>
<protein>
    <recommendedName>
        <fullName evidence="1">START domain-containing protein</fullName>
    </recommendedName>
</protein>
<sequence length="343" mass="37920">MTGAVEDWQSWRRLKNVLVEPLDMGERDLYLRCFASPCAERAHSEVSCSSACPGPIGMKLQQRTTAFVSAAKSSMDAAKSSVDAALSSMEQRMDSVFENALSTGMNGLSKPSISNLINIDSLEETTDSLHSQFEQIEGGEGWAEVRSSYGITVWKKKGDRRSKRGRSGVEDRLYIVKAQGTIGAPPKQVYDIFMDNNRIHEYNKLCNGVQDLEVVNGETKITWSCSRSIGPFKPRDFVTLIHTKRKRCGSYLVLNRAVRSKAARPRRGFVRGEILLAGHLFGTVPGDPNSTSFMTLMQVNPGGVAEMPLGTRIINRLCTNGPLNFIRNLERLAQGKPALARTM</sequence>
<name>A0A7S2ZIB3_9RHOD</name>
<gene>
    <name evidence="2" type="ORF">RMAR00112_LOCUS9167</name>
</gene>
<feature type="domain" description="START" evidence="1">
    <location>
        <begin position="154"/>
        <end position="338"/>
    </location>
</feature>
<dbReference type="CDD" id="cd00177">
    <property type="entry name" value="START"/>
    <property type="match status" value="1"/>
</dbReference>
<organism evidence="2">
    <name type="scientific">Rhodosorus marinus</name>
    <dbReference type="NCBI Taxonomy" id="101924"/>
    <lineage>
        <taxon>Eukaryota</taxon>
        <taxon>Rhodophyta</taxon>
        <taxon>Stylonematophyceae</taxon>
        <taxon>Stylonematales</taxon>
        <taxon>Stylonemataceae</taxon>
        <taxon>Rhodosorus</taxon>
    </lineage>
</organism>
<evidence type="ECO:0000259" key="1">
    <source>
        <dbReference type="PROSITE" id="PS50848"/>
    </source>
</evidence>
<dbReference type="Gene3D" id="3.30.530.20">
    <property type="match status" value="1"/>
</dbReference>
<dbReference type="PROSITE" id="PS50848">
    <property type="entry name" value="START"/>
    <property type="match status" value="1"/>
</dbReference>
<dbReference type="EMBL" id="HBHW01011833">
    <property type="protein sequence ID" value="CAE0041203.1"/>
    <property type="molecule type" value="Transcribed_RNA"/>
</dbReference>
<dbReference type="InterPro" id="IPR002913">
    <property type="entry name" value="START_lipid-bd_dom"/>
</dbReference>
<dbReference type="SUPFAM" id="SSF55961">
    <property type="entry name" value="Bet v1-like"/>
    <property type="match status" value="1"/>
</dbReference>
<evidence type="ECO:0000313" key="2">
    <source>
        <dbReference type="EMBL" id="CAE0041203.1"/>
    </source>
</evidence>
<dbReference type="InterPro" id="IPR023393">
    <property type="entry name" value="START-like_dom_sf"/>
</dbReference>
<accession>A0A7S2ZIB3</accession>